<feature type="domain" description="Wax synthase" evidence="9">
    <location>
        <begin position="210"/>
        <end position="295"/>
    </location>
</feature>
<name>A0A1C7M2V1_GRIFR</name>
<comment type="caution">
    <text evidence="10">The sequence shown here is derived from an EMBL/GenBank/DDBJ whole genome shotgun (WGS) entry which is preliminary data.</text>
</comment>
<dbReference type="Pfam" id="PF13813">
    <property type="entry name" value="MBOAT_2"/>
    <property type="match status" value="1"/>
</dbReference>
<dbReference type="GO" id="GO:0008374">
    <property type="term" value="F:O-acyltransferase activity"/>
    <property type="evidence" value="ECO:0007669"/>
    <property type="project" value="InterPro"/>
</dbReference>
<comment type="pathway">
    <text evidence="2">Secondary metabolite biosynthesis.</text>
</comment>
<dbReference type="GO" id="GO:0006629">
    <property type="term" value="P:lipid metabolic process"/>
    <property type="evidence" value="ECO:0007669"/>
    <property type="project" value="InterPro"/>
</dbReference>
<dbReference type="OMA" id="FMDAIFM"/>
<evidence type="ECO:0000256" key="2">
    <source>
        <dbReference type="ARBA" id="ARBA00005179"/>
    </source>
</evidence>
<gene>
    <name evidence="10" type="ORF">A0H81_08450</name>
</gene>
<feature type="transmembrane region" description="Helical" evidence="8">
    <location>
        <begin position="287"/>
        <end position="309"/>
    </location>
</feature>
<organism evidence="10 11">
    <name type="scientific">Grifola frondosa</name>
    <name type="common">Maitake</name>
    <name type="synonym">Polyporus frondosus</name>
    <dbReference type="NCBI Taxonomy" id="5627"/>
    <lineage>
        <taxon>Eukaryota</taxon>
        <taxon>Fungi</taxon>
        <taxon>Dikarya</taxon>
        <taxon>Basidiomycota</taxon>
        <taxon>Agaricomycotina</taxon>
        <taxon>Agaricomycetes</taxon>
        <taxon>Polyporales</taxon>
        <taxon>Grifolaceae</taxon>
        <taxon>Grifola</taxon>
    </lineage>
</organism>
<dbReference type="Proteomes" id="UP000092993">
    <property type="component" value="Unassembled WGS sequence"/>
</dbReference>
<protein>
    <recommendedName>
        <fullName evidence="9">Wax synthase domain-containing protein</fullName>
    </recommendedName>
</protein>
<comment type="subcellular location">
    <subcellularLocation>
        <location evidence="1">Membrane</location>
        <topology evidence="1">Multi-pass membrane protein</topology>
    </subcellularLocation>
</comment>
<keyword evidence="5 8" id="KW-0812">Transmembrane</keyword>
<sequence>MCRRSLDLFLCFLIAVRPSTPIKLSAFLVYACIALRGVTAFSTGDELQDYSIGSSISGQLLTACHLLWLTDPLKDFKYNHESVQPQSLPLWRRIYWAICVDHSPRGIGWNYQVTNVPPPPTSPRGHFIRTRILRAVRSFLLLDLAQSYIHLNPLFASKGADALPIEAQNYLLRCLSIVAFCSTPYGMMNMQYSLLSVIHVVLGLSEPSDWPDVYGSWSDAYTVRRFWGRTWHQMLRRYVTSIGRYVTRSFRIAHGTWQSSYTQLYVGFIVSGIMHSCGGDLMVGKEFLGASFPFFIAQAMAITCEDIAIGAMRRMGIKGPATVIFGYVWVFVWFSISGPLYINWAVRAGLGQSELLPFSLVRALIPAHLLGF</sequence>
<evidence type="ECO:0000256" key="6">
    <source>
        <dbReference type="ARBA" id="ARBA00022989"/>
    </source>
</evidence>
<evidence type="ECO:0000256" key="5">
    <source>
        <dbReference type="ARBA" id="ARBA00022692"/>
    </source>
</evidence>
<keyword evidence="6 8" id="KW-1133">Transmembrane helix</keyword>
<evidence type="ECO:0000256" key="7">
    <source>
        <dbReference type="ARBA" id="ARBA00023136"/>
    </source>
</evidence>
<dbReference type="InterPro" id="IPR044851">
    <property type="entry name" value="Wax_synthase"/>
</dbReference>
<reference evidence="10 11" key="1">
    <citation type="submission" date="2016-03" db="EMBL/GenBank/DDBJ databases">
        <title>Whole genome sequencing of Grifola frondosa 9006-11.</title>
        <authorList>
            <person name="Min B."/>
            <person name="Park H."/>
            <person name="Kim J.-G."/>
            <person name="Cho H."/>
            <person name="Oh Y.-L."/>
            <person name="Kong W.-S."/>
            <person name="Choi I.-G."/>
        </authorList>
    </citation>
    <scope>NUCLEOTIDE SEQUENCE [LARGE SCALE GENOMIC DNA]</scope>
    <source>
        <strain evidence="10 11">9006-11</strain>
    </source>
</reference>
<dbReference type="EMBL" id="LUGG01000011">
    <property type="protein sequence ID" value="OBZ71261.1"/>
    <property type="molecule type" value="Genomic_DNA"/>
</dbReference>
<evidence type="ECO:0000256" key="3">
    <source>
        <dbReference type="ARBA" id="ARBA00007282"/>
    </source>
</evidence>
<evidence type="ECO:0000313" key="11">
    <source>
        <dbReference type="Proteomes" id="UP000092993"/>
    </source>
</evidence>
<keyword evidence="11" id="KW-1185">Reference proteome</keyword>
<dbReference type="PANTHER" id="PTHR31595:SF57">
    <property type="entry name" value="OS04G0481900 PROTEIN"/>
    <property type="match status" value="1"/>
</dbReference>
<dbReference type="AlphaFoldDB" id="A0A1C7M2V1"/>
<dbReference type="PANTHER" id="PTHR31595">
    <property type="entry name" value="LONG-CHAIN-ALCOHOL O-FATTY-ACYLTRANSFERASE 3-RELATED"/>
    <property type="match status" value="1"/>
</dbReference>
<dbReference type="GO" id="GO:0016020">
    <property type="term" value="C:membrane"/>
    <property type="evidence" value="ECO:0007669"/>
    <property type="project" value="UniProtKB-SubCell"/>
</dbReference>
<dbReference type="STRING" id="5627.A0A1C7M2V1"/>
<comment type="similarity">
    <text evidence="3">Belongs to the wax synthase family.</text>
</comment>
<evidence type="ECO:0000256" key="1">
    <source>
        <dbReference type="ARBA" id="ARBA00004141"/>
    </source>
</evidence>
<evidence type="ECO:0000256" key="8">
    <source>
        <dbReference type="SAM" id="Phobius"/>
    </source>
</evidence>
<evidence type="ECO:0000259" key="9">
    <source>
        <dbReference type="Pfam" id="PF13813"/>
    </source>
</evidence>
<evidence type="ECO:0000256" key="4">
    <source>
        <dbReference type="ARBA" id="ARBA00022679"/>
    </source>
</evidence>
<dbReference type="OrthoDB" id="1077582at2759"/>
<keyword evidence="7 8" id="KW-0472">Membrane</keyword>
<feature type="transmembrane region" description="Helical" evidence="8">
    <location>
        <begin position="321"/>
        <end position="342"/>
    </location>
</feature>
<evidence type="ECO:0000313" key="10">
    <source>
        <dbReference type="EMBL" id="OBZ71261.1"/>
    </source>
</evidence>
<accession>A0A1C7M2V1</accession>
<dbReference type="InterPro" id="IPR032805">
    <property type="entry name" value="Wax_synthase_dom"/>
</dbReference>
<proteinExistence type="inferred from homology"/>
<keyword evidence="4" id="KW-0808">Transferase</keyword>